<proteinExistence type="predicted"/>
<dbReference type="InterPro" id="IPR018958">
    <property type="entry name" value="Knr4/Smi1-like_dom"/>
</dbReference>
<evidence type="ECO:0000313" key="3">
    <source>
        <dbReference type="EMBL" id="QIV82712.1"/>
    </source>
</evidence>
<dbReference type="Gene3D" id="3.40.1580.10">
    <property type="entry name" value="SMI1/KNR4-like"/>
    <property type="match status" value="1"/>
</dbReference>
<protein>
    <submittedName>
        <fullName evidence="3">SMI1/KNR4 family protein</fullName>
    </submittedName>
</protein>
<evidence type="ECO:0000259" key="2">
    <source>
        <dbReference type="SMART" id="SM00860"/>
    </source>
</evidence>
<dbReference type="InterPro" id="IPR037883">
    <property type="entry name" value="Knr4/Smi1-like_sf"/>
</dbReference>
<dbReference type="KEGG" id="mfre:EXE63_18860"/>
<dbReference type="RefSeq" id="WP_168143169.1">
    <property type="nucleotide sequence ID" value="NZ_CP038799.1"/>
</dbReference>
<evidence type="ECO:0000313" key="4">
    <source>
        <dbReference type="Proteomes" id="UP000501849"/>
    </source>
</evidence>
<keyword evidence="1" id="KW-0472">Membrane</keyword>
<dbReference type="EMBL" id="CP038799">
    <property type="protein sequence ID" value="QIV82712.1"/>
    <property type="molecule type" value="Genomic_DNA"/>
</dbReference>
<evidence type="ECO:0000256" key="1">
    <source>
        <dbReference type="SAM" id="Phobius"/>
    </source>
</evidence>
<dbReference type="AlphaFoldDB" id="A0A6H0S535"/>
<gene>
    <name evidence="3" type="ORF">EXE63_18860</name>
</gene>
<dbReference type="Proteomes" id="UP000501849">
    <property type="component" value="Chromosome"/>
</dbReference>
<feature type="transmembrane region" description="Helical" evidence="1">
    <location>
        <begin position="32"/>
        <end position="53"/>
    </location>
</feature>
<feature type="domain" description="Knr4/Smi1-like" evidence="2">
    <location>
        <begin position="381"/>
        <end position="512"/>
    </location>
</feature>
<accession>A0A6H0S535</accession>
<keyword evidence="1" id="KW-0812">Transmembrane</keyword>
<name>A0A6H0S535_9MYCO</name>
<feature type="domain" description="Knr4/Smi1-like" evidence="2">
    <location>
        <begin position="188"/>
        <end position="329"/>
    </location>
</feature>
<dbReference type="SUPFAM" id="SSF160631">
    <property type="entry name" value="SMI1/KNR4-like"/>
    <property type="match status" value="1"/>
</dbReference>
<feature type="transmembrane region" description="Helical" evidence="1">
    <location>
        <begin position="65"/>
        <end position="88"/>
    </location>
</feature>
<dbReference type="SMART" id="SM00860">
    <property type="entry name" value="SMI1_KNR4"/>
    <property type="match status" value="2"/>
</dbReference>
<keyword evidence="1" id="KW-1133">Transmembrane helix</keyword>
<dbReference type="Pfam" id="PF09346">
    <property type="entry name" value="SMI1_KNR4"/>
    <property type="match status" value="1"/>
</dbReference>
<sequence length="534" mass="57740">MTSTLGGYARITAALTIVIVMIAAGWLHRSPWVVAVATPAFTVLYALGKWNAWTAAWRAGGLKQIVAATMVTLPIQAVLAAVLYVLGLGLGRLVGGYRPLAALSAGDVAAAVVLFGIGVALSAVVIRAEKVRPEPAARISTTEEPEVDVDPTPLTIDTFFTSPGYWRVNAARTALEKRGETVVRPPLAAREDMIAAAEQRLGVRLPDTLRTLYGVCNGGYVDWLYVPLKADPQPVYDDWRGAFSIDYSQLAPVETLRTVNEHYHDFTDDPDEIPAGADQQVILQARYGDMTLLDYSRGPAPRVLIVDYDKYGGDPVDIAFDDFDTFFAALRRDRSRSRDTAPARPLGAPLGEAAQEHRARRFWGAGSAHPFHANAGAAEHGADDDLVAATHARLGVTLPAGLITLWRAKNGGGVASRFVGTSDDRTEVMRFPVPLEYIVSLAALSDRIEFPPGETPWGQRHPGSDRLMVLEADHDRAVLLDYRGGPEPAVLAVADLGRPLTEASRFEDWDALAAQLRFQIGGWDDVAAPHADDL</sequence>
<feature type="transmembrane region" description="Helical" evidence="1">
    <location>
        <begin position="7"/>
        <end position="26"/>
    </location>
</feature>
<organism evidence="3 4">
    <name type="scientific">Mycolicibacterium frederiksbergense</name>
    <dbReference type="NCBI Taxonomy" id="117567"/>
    <lineage>
        <taxon>Bacteria</taxon>
        <taxon>Bacillati</taxon>
        <taxon>Actinomycetota</taxon>
        <taxon>Actinomycetes</taxon>
        <taxon>Mycobacteriales</taxon>
        <taxon>Mycobacteriaceae</taxon>
        <taxon>Mycolicibacterium</taxon>
    </lineage>
</organism>
<keyword evidence="4" id="KW-1185">Reference proteome</keyword>
<reference evidence="3 4" key="1">
    <citation type="submission" date="2019-04" db="EMBL/GenBank/DDBJ databases">
        <title>Draft, Whole-Genome Sequence of the Anthracene-degrading Mycobacterium frederiksbergense LB501T, Isolated from a Polycyclic Aromatic Hydrocarbon (PAH)-Contaminated Soil.</title>
        <authorList>
            <person name="Augelletti F."/>
        </authorList>
    </citation>
    <scope>NUCLEOTIDE SEQUENCE [LARGE SCALE GENOMIC DNA]</scope>
    <source>
        <strain evidence="3 4">LB 501T</strain>
    </source>
</reference>
<feature type="transmembrane region" description="Helical" evidence="1">
    <location>
        <begin position="108"/>
        <end position="128"/>
    </location>
</feature>